<evidence type="ECO:0000313" key="1">
    <source>
        <dbReference type="EMBL" id="BAQ55435.1"/>
    </source>
</evidence>
<protein>
    <submittedName>
        <fullName evidence="1">Truncated cytochrome subunit of membrane-bound alcohol dehydrogenase</fullName>
    </submittedName>
</protein>
<proteinExistence type="predicted"/>
<dbReference type="EMBL" id="AB985598">
    <property type="protein sequence ID" value="BAQ55435.1"/>
    <property type="molecule type" value="Genomic_DNA"/>
</dbReference>
<gene>
    <name evidence="1" type="primary">adhB</name>
</gene>
<sequence>MLKALTRDRLVSEMKQG</sequence>
<reference evidence="1" key="1">
    <citation type="journal article" date="1991" name="J. Bacteriol.">
        <title>Reconstitution of the ethanol oxidase respiratory chain in membranes of quinoprotein alcohol dehydrogenase-deficient Gluconobacter suboxydans subsp. alpha strains.</title>
        <authorList>
            <person name="Matsushita K."/>
            <person name="Nagatani Y."/>
            <person name="Shinagawa E."/>
            <person name="Adachi O."/>
            <person name="Ameyama M."/>
        </authorList>
    </citation>
    <scope>NUCLEOTIDE SEQUENCE</scope>
    <source>
        <strain evidence="1">NBRC 3255</strain>
    </source>
</reference>
<organism evidence="1">
    <name type="scientific">Gluconobacter thailandicus NBRC 3255</name>
    <dbReference type="NCBI Taxonomy" id="1291534"/>
    <lineage>
        <taxon>Bacteria</taxon>
        <taxon>Pseudomonadati</taxon>
        <taxon>Pseudomonadota</taxon>
        <taxon>Alphaproteobacteria</taxon>
        <taxon>Acetobacterales</taxon>
        <taxon>Acetobacteraceae</taxon>
        <taxon>Gluconobacter</taxon>
    </lineage>
</organism>
<dbReference type="AlphaFoldDB" id="A0A0D5ZY03"/>
<name>A0A0D5ZY03_GLUTH</name>
<reference evidence="1" key="4">
    <citation type="submission" date="2014-08" db="EMBL/GenBank/DDBJ databases">
        <title>A functionally critical single nucleotide polymorphism in the gene encoding the membrane-bound alcohol dehydrogenase found in alcohol oxidation-deficient Gluconobacter thailandicus strains.</title>
        <authorList>
            <person name="Charoenyingcharoen P."/>
            <person name="Matsutani M."/>
            <person name="Yakushi T."/>
            <person name="Theeragool G."/>
            <person name="Matsushita K."/>
        </authorList>
    </citation>
    <scope>NUCLEOTIDE SEQUENCE</scope>
    <source>
        <strain evidence="1">NBRC 3255</strain>
    </source>
</reference>
<reference evidence="1" key="3">
    <citation type="journal article" date="2013" name="Genome Announc.">
        <title>Draft Genome Sequence of Dihydroxyacetone-Producing Gluconobacter thailandicus Strain NBRC 3255.</title>
        <authorList>
            <person name="Matsutani M."/>
            <person name="Kawajiri E."/>
            <person name="Yakushi T."/>
            <person name="Adachi O."/>
            <person name="Matsushita K."/>
        </authorList>
    </citation>
    <scope>NUCLEOTIDE SEQUENCE</scope>
    <source>
        <strain evidence="1">NBRC 3255</strain>
    </source>
</reference>
<reference evidence="1" key="2">
    <citation type="journal article" date="1992" name="J. Ferment. Bioeng.">
        <title>Expression of cytochrome c-553(CO) gene that complements the second subunit deficiency of membrane-bound alcohol dehydrogenase in Gluconobacter suboxydans subsp. alfa.</title>
        <authorList>
            <person name="Takeda Y."/>
            <person name="Shimizu T."/>
        </authorList>
    </citation>
    <scope>NUCLEOTIDE SEQUENCE</scope>
    <source>
        <strain evidence="1">NBRC 3255</strain>
    </source>
</reference>
<accession>A0A0D5ZY03</accession>